<dbReference type="Proteomes" id="UP000185746">
    <property type="component" value="Chromosome"/>
</dbReference>
<accession>A0A1D8JJP2</accession>
<protein>
    <submittedName>
        <fullName evidence="2">Fatty acid-binding protein DegV</fullName>
    </submittedName>
</protein>
<dbReference type="SUPFAM" id="SSF82549">
    <property type="entry name" value="DAK1/DegV-like"/>
    <property type="match status" value="1"/>
</dbReference>
<dbReference type="PANTHER" id="PTHR33434:SF2">
    <property type="entry name" value="FATTY ACID-BINDING PROTEIN TM_1468"/>
    <property type="match status" value="1"/>
</dbReference>
<reference evidence="2 3" key="1">
    <citation type="submission" date="2016-09" db="EMBL/GenBank/DDBJ databases">
        <title>Complete genome sequence of the Lysinibacillus sphaericus LMG 22257, a specie of Bacillus with ureolytic activity that can effectively biodeposit calcium carbonate.</title>
        <authorList>
            <person name="Yan W."/>
        </authorList>
    </citation>
    <scope>NUCLEOTIDE SEQUENCE [LARGE SCALE GENOMIC DNA]</scope>
    <source>
        <strain evidence="2 3">LMG 22257</strain>
    </source>
</reference>
<dbReference type="InterPro" id="IPR050270">
    <property type="entry name" value="DegV_domain_contain"/>
</dbReference>
<name>A0A1D8JJP2_9BACL</name>
<proteinExistence type="predicted"/>
<keyword evidence="3" id="KW-1185">Reference proteome</keyword>
<sequence length="287" mass="31735">MKLPVTKKPLAWIVDSTAYASNKLQNHPDFFSVPLNIHFGEEQFIDGVDLTSTQLYEKIKNAEHFPKTSQPSAGEFAEKFKEIANDYEQAIAIHLSDKLSGTLASSKGGAEIAQFPVTFVDSLSLSYGTTALVEHGMDMYENGATVEEIQDTLTKMAGTIKNYILIGNLDQLYKGGRMSGVQFFLGSLLKVKPIIQISEQGELGVIDKVRSERRAFQYLMNKVKEAHSRGLHKVYIMHGNVLDQAKELENALSEQAPDLEVEIGELSSVLAVHAGEGTLAVMWLEKE</sequence>
<dbReference type="NCBIfam" id="TIGR00762">
    <property type="entry name" value="DegV"/>
    <property type="match status" value="1"/>
</dbReference>
<evidence type="ECO:0000313" key="3">
    <source>
        <dbReference type="Proteomes" id="UP000185746"/>
    </source>
</evidence>
<dbReference type="GO" id="GO:0008289">
    <property type="term" value="F:lipid binding"/>
    <property type="evidence" value="ECO:0007669"/>
    <property type="project" value="UniProtKB-KW"/>
</dbReference>
<dbReference type="Gene3D" id="3.40.50.10170">
    <property type="match status" value="1"/>
</dbReference>
<keyword evidence="1" id="KW-0446">Lipid-binding</keyword>
<evidence type="ECO:0000256" key="1">
    <source>
        <dbReference type="ARBA" id="ARBA00023121"/>
    </source>
</evidence>
<dbReference type="AlphaFoldDB" id="A0A1D8JJP2"/>
<dbReference type="InterPro" id="IPR043168">
    <property type="entry name" value="DegV_C"/>
</dbReference>
<dbReference type="PROSITE" id="PS51482">
    <property type="entry name" value="DEGV"/>
    <property type="match status" value="1"/>
</dbReference>
<dbReference type="Pfam" id="PF02645">
    <property type="entry name" value="DegV"/>
    <property type="match status" value="1"/>
</dbReference>
<gene>
    <name evidence="2" type="ORF">BI350_16045</name>
</gene>
<dbReference type="EMBL" id="CP017560">
    <property type="protein sequence ID" value="AOV08912.1"/>
    <property type="molecule type" value="Genomic_DNA"/>
</dbReference>
<organism evidence="2 3">
    <name type="scientific">Sporosarcina ureilytica</name>
    <dbReference type="NCBI Taxonomy" id="298596"/>
    <lineage>
        <taxon>Bacteria</taxon>
        <taxon>Bacillati</taxon>
        <taxon>Bacillota</taxon>
        <taxon>Bacilli</taxon>
        <taxon>Bacillales</taxon>
        <taxon>Caryophanaceae</taxon>
        <taxon>Sporosarcina</taxon>
    </lineage>
</organism>
<dbReference type="InterPro" id="IPR003797">
    <property type="entry name" value="DegV"/>
</dbReference>
<dbReference type="PANTHER" id="PTHR33434">
    <property type="entry name" value="DEGV DOMAIN-CONTAINING PROTEIN DR_1986-RELATED"/>
    <property type="match status" value="1"/>
</dbReference>
<dbReference type="Gene3D" id="3.30.1180.10">
    <property type="match status" value="1"/>
</dbReference>
<evidence type="ECO:0000313" key="2">
    <source>
        <dbReference type="EMBL" id="AOV08912.1"/>
    </source>
</evidence>
<dbReference type="KEGG" id="surl:BI350_16045"/>